<organism evidence="6 7">
    <name type="scientific">Helianthus annuus</name>
    <name type="common">Common sunflower</name>
    <dbReference type="NCBI Taxonomy" id="4232"/>
    <lineage>
        <taxon>Eukaryota</taxon>
        <taxon>Viridiplantae</taxon>
        <taxon>Streptophyta</taxon>
        <taxon>Embryophyta</taxon>
        <taxon>Tracheophyta</taxon>
        <taxon>Spermatophyta</taxon>
        <taxon>Magnoliopsida</taxon>
        <taxon>eudicotyledons</taxon>
        <taxon>Gunneridae</taxon>
        <taxon>Pentapetalae</taxon>
        <taxon>asterids</taxon>
        <taxon>campanulids</taxon>
        <taxon>Asterales</taxon>
        <taxon>Asteraceae</taxon>
        <taxon>Asteroideae</taxon>
        <taxon>Heliantheae alliance</taxon>
        <taxon>Heliantheae</taxon>
        <taxon>Helianthus</taxon>
    </lineage>
</organism>
<dbReference type="AlphaFoldDB" id="A0A9K3NJ60"/>
<comment type="caution">
    <text evidence="6">The sequence shown here is derived from an EMBL/GenBank/DDBJ whole genome shotgun (WGS) entry which is preliminary data.</text>
</comment>
<dbReference type="InterPro" id="IPR059117">
    <property type="entry name" value="APS_kinase_dom"/>
</dbReference>
<sequence>MVLTVILREVAKLFSDAGVICIASVISPYRKDRDSCRAKLPTGDFIEAFMDMPLCVCEARDPKGLYKLTKDAEVCFKNRFTSVG</sequence>
<dbReference type="PANTHER" id="PTHR11055">
    <property type="entry name" value="BIFUNCTIONAL 3'-PHOSPHOADENOSINE 5'-PHOSPHOSULFATE SYNTHASE"/>
    <property type="match status" value="1"/>
</dbReference>
<gene>
    <name evidence="6" type="ORF">HanXRQr2_Chr06g0260631</name>
</gene>
<evidence type="ECO:0000259" key="5">
    <source>
        <dbReference type="Pfam" id="PF01583"/>
    </source>
</evidence>
<dbReference type="GO" id="GO:0004020">
    <property type="term" value="F:adenylylsulfate kinase activity"/>
    <property type="evidence" value="ECO:0007669"/>
    <property type="project" value="UniProtKB-EC"/>
</dbReference>
<comment type="pathway">
    <text evidence="1">Sulfur metabolism.</text>
</comment>
<evidence type="ECO:0000256" key="2">
    <source>
        <dbReference type="ARBA" id="ARBA00022679"/>
    </source>
</evidence>
<evidence type="ECO:0000256" key="1">
    <source>
        <dbReference type="ARBA" id="ARBA00004678"/>
    </source>
</evidence>
<keyword evidence="7" id="KW-1185">Reference proteome</keyword>
<dbReference type="Proteomes" id="UP000215914">
    <property type="component" value="Unassembled WGS sequence"/>
</dbReference>
<reference evidence="6" key="1">
    <citation type="journal article" date="2017" name="Nature">
        <title>The sunflower genome provides insights into oil metabolism, flowering and Asterid evolution.</title>
        <authorList>
            <person name="Badouin H."/>
            <person name="Gouzy J."/>
            <person name="Grassa C.J."/>
            <person name="Murat F."/>
            <person name="Staton S.E."/>
            <person name="Cottret L."/>
            <person name="Lelandais-Briere C."/>
            <person name="Owens G.L."/>
            <person name="Carrere S."/>
            <person name="Mayjonade B."/>
            <person name="Legrand L."/>
            <person name="Gill N."/>
            <person name="Kane N.C."/>
            <person name="Bowers J.E."/>
            <person name="Hubner S."/>
            <person name="Bellec A."/>
            <person name="Berard A."/>
            <person name="Berges H."/>
            <person name="Blanchet N."/>
            <person name="Boniface M.C."/>
            <person name="Brunel D."/>
            <person name="Catrice O."/>
            <person name="Chaidir N."/>
            <person name="Claudel C."/>
            <person name="Donnadieu C."/>
            <person name="Faraut T."/>
            <person name="Fievet G."/>
            <person name="Helmstetter N."/>
            <person name="King M."/>
            <person name="Knapp S.J."/>
            <person name="Lai Z."/>
            <person name="Le Paslier M.C."/>
            <person name="Lippi Y."/>
            <person name="Lorenzon L."/>
            <person name="Mandel J.R."/>
            <person name="Marage G."/>
            <person name="Marchand G."/>
            <person name="Marquand E."/>
            <person name="Bret-Mestries E."/>
            <person name="Morien E."/>
            <person name="Nambeesan S."/>
            <person name="Nguyen T."/>
            <person name="Pegot-Espagnet P."/>
            <person name="Pouilly N."/>
            <person name="Raftis F."/>
            <person name="Sallet E."/>
            <person name="Schiex T."/>
            <person name="Thomas J."/>
            <person name="Vandecasteele C."/>
            <person name="Vares D."/>
            <person name="Vear F."/>
            <person name="Vautrin S."/>
            <person name="Crespi M."/>
            <person name="Mangin B."/>
            <person name="Burke J.M."/>
            <person name="Salse J."/>
            <person name="Munos S."/>
            <person name="Vincourt P."/>
            <person name="Rieseberg L.H."/>
            <person name="Langlade N.B."/>
        </authorList>
    </citation>
    <scope>NUCLEOTIDE SEQUENCE</scope>
    <source>
        <tissue evidence="6">Leaves</tissue>
    </source>
</reference>
<dbReference type="GO" id="GO:0005524">
    <property type="term" value="F:ATP binding"/>
    <property type="evidence" value="ECO:0007669"/>
    <property type="project" value="UniProtKB-KW"/>
</dbReference>
<dbReference type="PANTHER" id="PTHR11055:SF44">
    <property type="entry name" value="ADENYLYL-SULFATE KINASE 4, CHLOROPLASTIC"/>
    <property type="match status" value="1"/>
</dbReference>
<keyword evidence="6" id="KW-0418">Kinase</keyword>
<accession>A0A9K3NJ60</accession>
<evidence type="ECO:0000313" key="7">
    <source>
        <dbReference type="Proteomes" id="UP000215914"/>
    </source>
</evidence>
<dbReference type="Gene3D" id="3.40.50.300">
    <property type="entry name" value="P-loop containing nucleotide triphosphate hydrolases"/>
    <property type="match status" value="1"/>
</dbReference>
<feature type="domain" description="APS kinase" evidence="5">
    <location>
        <begin position="8"/>
        <end position="74"/>
    </location>
</feature>
<keyword evidence="3" id="KW-0547">Nucleotide-binding</keyword>
<protein>
    <submittedName>
        <fullName evidence="6">Adenylyl-sulfate kinase</fullName>
        <ecNumber evidence="6">2.7.1.25</ecNumber>
    </submittedName>
</protein>
<evidence type="ECO:0000256" key="3">
    <source>
        <dbReference type="ARBA" id="ARBA00022741"/>
    </source>
</evidence>
<evidence type="ECO:0000256" key="4">
    <source>
        <dbReference type="ARBA" id="ARBA00022840"/>
    </source>
</evidence>
<keyword evidence="2 6" id="KW-0808">Transferase</keyword>
<keyword evidence="4" id="KW-0067">ATP-binding</keyword>
<proteinExistence type="predicted"/>
<dbReference type="InterPro" id="IPR027417">
    <property type="entry name" value="P-loop_NTPase"/>
</dbReference>
<dbReference type="EC" id="2.7.1.25" evidence="6"/>
<reference evidence="6" key="2">
    <citation type="submission" date="2020-06" db="EMBL/GenBank/DDBJ databases">
        <title>Helianthus annuus Genome sequencing and assembly Release 2.</title>
        <authorList>
            <person name="Gouzy J."/>
            <person name="Langlade N."/>
            <person name="Munos S."/>
        </authorList>
    </citation>
    <scope>NUCLEOTIDE SEQUENCE</scope>
    <source>
        <tissue evidence="6">Leaves</tissue>
    </source>
</reference>
<name>A0A9K3NJ60_HELAN</name>
<evidence type="ECO:0000313" key="6">
    <source>
        <dbReference type="EMBL" id="KAF5802537.1"/>
    </source>
</evidence>
<dbReference type="Gramene" id="mRNA:HanXRQr2_Chr06g0260631">
    <property type="protein sequence ID" value="mRNA:HanXRQr2_Chr06g0260631"/>
    <property type="gene ID" value="HanXRQr2_Chr06g0260631"/>
</dbReference>
<dbReference type="EMBL" id="MNCJ02000321">
    <property type="protein sequence ID" value="KAF5802537.1"/>
    <property type="molecule type" value="Genomic_DNA"/>
</dbReference>
<dbReference type="Pfam" id="PF01583">
    <property type="entry name" value="APS_kinase"/>
    <property type="match status" value="1"/>
</dbReference>